<dbReference type="InterPro" id="IPR050807">
    <property type="entry name" value="TransReg_Diox_bact_type"/>
</dbReference>
<dbReference type="EMBL" id="MLQR01000021">
    <property type="protein sequence ID" value="OIJ14272.1"/>
    <property type="molecule type" value="Genomic_DNA"/>
</dbReference>
<protein>
    <recommendedName>
        <fullName evidence="4">HTH cro/C1-type domain-containing protein</fullName>
    </recommendedName>
</protein>
<evidence type="ECO:0000256" key="3">
    <source>
        <dbReference type="ARBA" id="ARBA00023163"/>
    </source>
</evidence>
<dbReference type="Pfam" id="PF01381">
    <property type="entry name" value="HTH_3"/>
    <property type="match status" value="1"/>
</dbReference>
<keyword evidence="3" id="KW-0804">Transcription</keyword>
<dbReference type="RefSeq" id="WP_071309243.1">
    <property type="nucleotide sequence ID" value="NZ_MLQR01000021.1"/>
</dbReference>
<dbReference type="PANTHER" id="PTHR46797">
    <property type="entry name" value="HTH-TYPE TRANSCRIPTIONAL REGULATOR"/>
    <property type="match status" value="1"/>
</dbReference>
<sequence length="93" mass="10703">MRKKTIVGERAGRIIRFHRDLKDMTREKLAEQSTLSTGYIGQVERGERTPSLEAIYKIAVGLDMDAMVLLEEITEESLPPIEEFVKKNRPEEN</sequence>
<evidence type="ECO:0000313" key="6">
    <source>
        <dbReference type="Proteomes" id="UP000179524"/>
    </source>
</evidence>
<dbReference type="SMART" id="SM00530">
    <property type="entry name" value="HTH_XRE"/>
    <property type="match status" value="1"/>
</dbReference>
<dbReference type="InterPro" id="IPR010982">
    <property type="entry name" value="Lambda_DNA-bd_dom_sf"/>
</dbReference>
<dbReference type="Gene3D" id="1.10.260.40">
    <property type="entry name" value="lambda repressor-like DNA-binding domains"/>
    <property type="match status" value="1"/>
</dbReference>
<proteinExistence type="predicted"/>
<dbReference type="CDD" id="cd00093">
    <property type="entry name" value="HTH_XRE"/>
    <property type="match status" value="1"/>
</dbReference>
<dbReference type="PROSITE" id="PS50943">
    <property type="entry name" value="HTH_CROC1"/>
    <property type="match status" value="1"/>
</dbReference>
<evidence type="ECO:0000259" key="4">
    <source>
        <dbReference type="PROSITE" id="PS50943"/>
    </source>
</evidence>
<dbReference type="InterPro" id="IPR001387">
    <property type="entry name" value="Cro/C1-type_HTH"/>
</dbReference>
<name>A0A1S2LP21_9BACI</name>
<evidence type="ECO:0000256" key="2">
    <source>
        <dbReference type="ARBA" id="ARBA00023125"/>
    </source>
</evidence>
<feature type="domain" description="HTH cro/C1-type" evidence="4">
    <location>
        <begin position="15"/>
        <end position="69"/>
    </location>
</feature>
<dbReference type="GO" id="GO:0005829">
    <property type="term" value="C:cytosol"/>
    <property type="evidence" value="ECO:0007669"/>
    <property type="project" value="TreeGrafter"/>
</dbReference>
<dbReference type="AlphaFoldDB" id="A0A1S2LP21"/>
<evidence type="ECO:0000313" key="5">
    <source>
        <dbReference type="EMBL" id="OIJ14272.1"/>
    </source>
</evidence>
<dbReference type="Proteomes" id="UP000179524">
    <property type="component" value="Unassembled WGS sequence"/>
</dbReference>
<dbReference type="GO" id="GO:0003677">
    <property type="term" value="F:DNA binding"/>
    <property type="evidence" value="ECO:0007669"/>
    <property type="project" value="UniProtKB-KW"/>
</dbReference>
<dbReference type="GO" id="GO:0003700">
    <property type="term" value="F:DNA-binding transcription factor activity"/>
    <property type="evidence" value="ECO:0007669"/>
    <property type="project" value="TreeGrafter"/>
</dbReference>
<dbReference type="SUPFAM" id="SSF47413">
    <property type="entry name" value="lambda repressor-like DNA-binding domains"/>
    <property type="match status" value="1"/>
</dbReference>
<keyword evidence="6" id="KW-1185">Reference proteome</keyword>
<accession>A0A1S2LP21</accession>
<keyword evidence="2" id="KW-0238">DNA-binding</keyword>
<comment type="caution">
    <text evidence="5">The sequence shown here is derived from an EMBL/GenBank/DDBJ whole genome shotgun (WGS) entry which is preliminary data.</text>
</comment>
<gene>
    <name evidence="5" type="ORF">BKP37_08840</name>
</gene>
<reference evidence="5 6" key="1">
    <citation type="submission" date="2016-10" db="EMBL/GenBank/DDBJ databases">
        <title>Draft genome sequences of four alkaliphilic bacteria belonging to the Anaerobacillus genus.</title>
        <authorList>
            <person name="Bassil N.M."/>
            <person name="Lloyd J.R."/>
        </authorList>
    </citation>
    <scope>NUCLEOTIDE SEQUENCE [LARGE SCALE GENOMIC DNA]</scope>
    <source>
        <strain evidence="5 6">DSM 18345</strain>
    </source>
</reference>
<organism evidence="5 6">
    <name type="scientific">Anaerobacillus alkalilacustris</name>
    <dbReference type="NCBI Taxonomy" id="393763"/>
    <lineage>
        <taxon>Bacteria</taxon>
        <taxon>Bacillati</taxon>
        <taxon>Bacillota</taxon>
        <taxon>Bacilli</taxon>
        <taxon>Bacillales</taxon>
        <taxon>Bacillaceae</taxon>
        <taxon>Anaerobacillus</taxon>
    </lineage>
</organism>
<evidence type="ECO:0000256" key="1">
    <source>
        <dbReference type="ARBA" id="ARBA00023015"/>
    </source>
</evidence>
<dbReference type="PANTHER" id="PTHR46797:SF23">
    <property type="entry name" value="HTH-TYPE TRANSCRIPTIONAL REGULATOR SUTR"/>
    <property type="match status" value="1"/>
</dbReference>
<keyword evidence="1" id="KW-0805">Transcription regulation</keyword>